<dbReference type="InterPro" id="IPR001736">
    <property type="entry name" value="PLipase_D/transphosphatidylase"/>
</dbReference>
<dbReference type="RefSeq" id="WP_426664816.1">
    <property type="nucleotide sequence ID" value="NZ_JALBWR010000012.1"/>
</dbReference>
<dbReference type="SMART" id="SM00155">
    <property type="entry name" value="PLDc"/>
    <property type="match status" value="2"/>
</dbReference>
<evidence type="ECO:0000256" key="1">
    <source>
        <dbReference type="SAM" id="Phobius"/>
    </source>
</evidence>
<dbReference type="EMBL" id="BAAAFO010000006">
    <property type="protein sequence ID" value="GAA0264395.1"/>
    <property type="molecule type" value="Genomic_DNA"/>
</dbReference>
<dbReference type="Gene3D" id="3.30.870.10">
    <property type="entry name" value="Endonuclease Chain A"/>
    <property type="match status" value="2"/>
</dbReference>
<feature type="domain" description="PLD phosphodiesterase" evidence="2">
    <location>
        <begin position="166"/>
        <end position="193"/>
    </location>
</feature>
<evidence type="ECO:0000313" key="4">
    <source>
        <dbReference type="Proteomes" id="UP001500657"/>
    </source>
</evidence>
<gene>
    <name evidence="3" type="ORF">GCM10009126_32650</name>
</gene>
<dbReference type="Proteomes" id="UP001500657">
    <property type="component" value="Unassembled WGS sequence"/>
</dbReference>
<dbReference type="InterPro" id="IPR025202">
    <property type="entry name" value="PLD-like_dom"/>
</dbReference>
<keyword evidence="1" id="KW-1133">Transmembrane helix</keyword>
<dbReference type="PANTHER" id="PTHR21248:SF22">
    <property type="entry name" value="PHOSPHOLIPASE D"/>
    <property type="match status" value="1"/>
</dbReference>
<keyword evidence="4" id="KW-1185">Reference proteome</keyword>
<keyword evidence="1" id="KW-0472">Membrane</keyword>
<dbReference type="SUPFAM" id="SSF56024">
    <property type="entry name" value="Phospholipase D/nuclease"/>
    <property type="match status" value="2"/>
</dbReference>
<proteinExistence type="predicted"/>
<comment type="caution">
    <text evidence="3">The sequence shown here is derived from an EMBL/GenBank/DDBJ whole genome shotgun (WGS) entry which is preliminary data.</text>
</comment>
<keyword evidence="1" id="KW-0812">Transmembrane</keyword>
<evidence type="ECO:0000313" key="3">
    <source>
        <dbReference type="EMBL" id="GAA0264395.1"/>
    </source>
</evidence>
<name>A0ABP3EIH2_9GAMM</name>
<dbReference type="CDD" id="cd09110">
    <property type="entry name" value="PLDc_CLS_1"/>
    <property type="match status" value="1"/>
</dbReference>
<feature type="domain" description="PLD phosphodiesterase" evidence="2">
    <location>
        <begin position="343"/>
        <end position="370"/>
    </location>
</feature>
<accession>A0ABP3EIH2</accession>
<feature type="transmembrane region" description="Helical" evidence="1">
    <location>
        <begin position="12"/>
        <end position="32"/>
    </location>
</feature>
<organism evidence="3 4">
    <name type="scientific">Rhodanobacter caeni</name>
    <dbReference type="NCBI Taxonomy" id="657654"/>
    <lineage>
        <taxon>Bacteria</taxon>
        <taxon>Pseudomonadati</taxon>
        <taxon>Pseudomonadota</taxon>
        <taxon>Gammaproteobacteria</taxon>
        <taxon>Lysobacterales</taxon>
        <taxon>Rhodanobacteraceae</taxon>
        <taxon>Rhodanobacter</taxon>
    </lineage>
</organism>
<reference evidence="4" key="1">
    <citation type="journal article" date="2019" name="Int. J. Syst. Evol. Microbiol.">
        <title>The Global Catalogue of Microorganisms (GCM) 10K type strain sequencing project: providing services to taxonomists for standard genome sequencing and annotation.</title>
        <authorList>
            <consortium name="The Broad Institute Genomics Platform"/>
            <consortium name="The Broad Institute Genome Sequencing Center for Infectious Disease"/>
            <person name="Wu L."/>
            <person name="Ma J."/>
        </authorList>
    </citation>
    <scope>NUCLEOTIDE SEQUENCE [LARGE SCALE GENOMIC DNA]</scope>
    <source>
        <strain evidence="4">JCM 16242</strain>
    </source>
</reference>
<sequence length="430" mass="48263">MAVTVRWRRRILWLLTGALAAGLAGIVLLNVWPHEKQLEHRLQHVSAVESAQFRREMGTLLGTGVSAGNAVADYQNGEEIFPAMLAAIHGARHSVNLETYIYWSGEVSKKFVAALTERARAGVRVHVLADWLGSTRMKQEVVDALRAGGVRFEYFHPLHWYSLDRINNRTHRKLLVVDGKVAFNGGVGIADAWEGNGLQPDHWRDMQFRVEGPAAAQMQAIFSQNWLATTGEALLGPDYYPEVPRGGDLSVQAFASSPDGGSENMQLMYLMAINGARRRIDLEAAYFVPDELTLTALRDAMRRGVRVRLVVPGPYVDSAMVRNASQASWGAMLQAGARMYRYQPALFHNKLMVIDGYLTIGGSANFDNRSFRLNDESNIAIYDHAFAAHMTEVIDSDIARSRELTLAQWRQRPWRRRVFDWLSSRVADQL</sequence>
<dbReference type="Pfam" id="PF13091">
    <property type="entry name" value="PLDc_2"/>
    <property type="match status" value="2"/>
</dbReference>
<dbReference type="PROSITE" id="PS50035">
    <property type="entry name" value="PLD"/>
    <property type="match status" value="2"/>
</dbReference>
<evidence type="ECO:0000259" key="2">
    <source>
        <dbReference type="PROSITE" id="PS50035"/>
    </source>
</evidence>
<dbReference type="PANTHER" id="PTHR21248">
    <property type="entry name" value="CARDIOLIPIN SYNTHASE"/>
    <property type="match status" value="1"/>
</dbReference>
<protein>
    <submittedName>
        <fullName evidence="3">Phospholipase D-like domain-containing protein</fullName>
    </submittedName>
</protein>